<evidence type="ECO:0000256" key="1">
    <source>
        <dbReference type="SAM" id="MobiDB-lite"/>
    </source>
</evidence>
<keyword evidence="3" id="KW-1185">Reference proteome</keyword>
<dbReference type="EMBL" id="JAGMUX010000019">
    <property type="protein sequence ID" value="KAH7232381.1"/>
    <property type="molecule type" value="Genomic_DNA"/>
</dbReference>
<feature type="region of interest" description="Disordered" evidence="1">
    <location>
        <begin position="42"/>
        <end position="89"/>
    </location>
</feature>
<proteinExistence type="predicted"/>
<gene>
    <name evidence="2" type="ORF">BKA55DRAFT_680053</name>
</gene>
<sequence length="174" mass="18442">MAARRGRFGMIEYPFRHARLTYGLGSGDLERVADFACISVTSGGAQDRGSSTTSSHGSKMKSDKDKGGDATDKEVEADGERSAGGDQTFNSFSRRRIALNAHIKTPCKFIRQRPRARQAEFLTAGTDGLLLGALLPPQATAEAAHLGSRAPGASGLGEGQGGIAQDWWFTDPSV</sequence>
<feature type="compositionally biased region" description="Basic and acidic residues" evidence="1">
    <location>
        <begin position="60"/>
        <end position="83"/>
    </location>
</feature>
<protein>
    <submittedName>
        <fullName evidence="2">Uncharacterized protein</fullName>
    </submittedName>
</protein>
<dbReference type="GeneID" id="70228153"/>
<dbReference type="Proteomes" id="UP000720189">
    <property type="component" value="Unassembled WGS sequence"/>
</dbReference>
<organism evidence="2 3">
    <name type="scientific">Fusarium redolens</name>
    <dbReference type="NCBI Taxonomy" id="48865"/>
    <lineage>
        <taxon>Eukaryota</taxon>
        <taxon>Fungi</taxon>
        <taxon>Dikarya</taxon>
        <taxon>Ascomycota</taxon>
        <taxon>Pezizomycotina</taxon>
        <taxon>Sordariomycetes</taxon>
        <taxon>Hypocreomycetidae</taxon>
        <taxon>Hypocreales</taxon>
        <taxon>Nectriaceae</taxon>
        <taxon>Fusarium</taxon>
        <taxon>Fusarium redolens species complex</taxon>
    </lineage>
</organism>
<dbReference type="RefSeq" id="XP_046044041.1">
    <property type="nucleotide sequence ID" value="XM_046198199.1"/>
</dbReference>
<comment type="caution">
    <text evidence="2">The sequence shown here is derived from an EMBL/GenBank/DDBJ whole genome shotgun (WGS) entry which is preliminary data.</text>
</comment>
<accession>A0A9P9G4L1</accession>
<name>A0A9P9G4L1_FUSRE</name>
<evidence type="ECO:0000313" key="3">
    <source>
        <dbReference type="Proteomes" id="UP000720189"/>
    </source>
</evidence>
<feature type="compositionally biased region" description="Polar residues" evidence="1">
    <location>
        <begin position="42"/>
        <end position="53"/>
    </location>
</feature>
<evidence type="ECO:0000313" key="2">
    <source>
        <dbReference type="EMBL" id="KAH7232381.1"/>
    </source>
</evidence>
<dbReference type="AlphaFoldDB" id="A0A9P9G4L1"/>
<reference evidence="2" key="1">
    <citation type="journal article" date="2021" name="Nat. Commun.">
        <title>Genetic determinants of endophytism in the Arabidopsis root mycobiome.</title>
        <authorList>
            <person name="Mesny F."/>
            <person name="Miyauchi S."/>
            <person name="Thiergart T."/>
            <person name="Pickel B."/>
            <person name="Atanasova L."/>
            <person name="Karlsson M."/>
            <person name="Huettel B."/>
            <person name="Barry K.W."/>
            <person name="Haridas S."/>
            <person name="Chen C."/>
            <person name="Bauer D."/>
            <person name="Andreopoulos W."/>
            <person name="Pangilinan J."/>
            <person name="LaButti K."/>
            <person name="Riley R."/>
            <person name="Lipzen A."/>
            <person name="Clum A."/>
            <person name="Drula E."/>
            <person name="Henrissat B."/>
            <person name="Kohler A."/>
            <person name="Grigoriev I.V."/>
            <person name="Martin F.M."/>
            <person name="Hacquard S."/>
        </authorList>
    </citation>
    <scope>NUCLEOTIDE SEQUENCE</scope>
    <source>
        <strain evidence="2">MPI-CAGE-AT-0023</strain>
    </source>
</reference>